<reference evidence="2 4" key="2">
    <citation type="journal article" date="2013" name="Nature">
        <title>Insights into bilaterian evolution from three spiralian genomes.</title>
        <authorList>
            <person name="Simakov O."/>
            <person name="Marletaz F."/>
            <person name="Cho S.J."/>
            <person name="Edsinger-Gonzales E."/>
            <person name="Havlak P."/>
            <person name="Hellsten U."/>
            <person name="Kuo D.H."/>
            <person name="Larsson T."/>
            <person name="Lv J."/>
            <person name="Arendt D."/>
            <person name="Savage R."/>
            <person name="Osoegawa K."/>
            <person name="de Jong P."/>
            <person name="Grimwood J."/>
            <person name="Chapman J.A."/>
            <person name="Shapiro H."/>
            <person name="Aerts A."/>
            <person name="Otillar R.P."/>
            <person name="Terry A.Y."/>
            <person name="Boore J.L."/>
            <person name="Grigoriev I.V."/>
            <person name="Lindberg D.R."/>
            <person name="Seaver E.C."/>
            <person name="Weisblat D.A."/>
            <person name="Putnam N.H."/>
            <person name="Rokhsar D.S."/>
        </authorList>
    </citation>
    <scope>NUCLEOTIDE SEQUENCE</scope>
    <source>
        <strain evidence="2 4">I ESC-2004</strain>
    </source>
</reference>
<evidence type="ECO:0008006" key="5">
    <source>
        <dbReference type="Google" id="ProtNLM"/>
    </source>
</evidence>
<evidence type="ECO:0000313" key="4">
    <source>
        <dbReference type="Proteomes" id="UP000014760"/>
    </source>
</evidence>
<dbReference type="EnsemblMetazoa" id="CapteT212217">
    <property type="protein sequence ID" value="CapteP212217"/>
    <property type="gene ID" value="CapteG212217"/>
</dbReference>
<dbReference type="HOGENOM" id="CLU_2139624_0_0_1"/>
<evidence type="ECO:0000313" key="3">
    <source>
        <dbReference type="EnsemblMetazoa" id="CapteP212217"/>
    </source>
</evidence>
<organism evidence="2">
    <name type="scientific">Capitella teleta</name>
    <name type="common">Polychaete worm</name>
    <dbReference type="NCBI Taxonomy" id="283909"/>
    <lineage>
        <taxon>Eukaryota</taxon>
        <taxon>Metazoa</taxon>
        <taxon>Spiralia</taxon>
        <taxon>Lophotrochozoa</taxon>
        <taxon>Annelida</taxon>
        <taxon>Polychaeta</taxon>
        <taxon>Sedentaria</taxon>
        <taxon>Scolecida</taxon>
        <taxon>Capitellidae</taxon>
        <taxon>Capitella</taxon>
    </lineage>
</organism>
<gene>
    <name evidence="2" type="ORF">CAPTEDRAFT_212217</name>
</gene>
<keyword evidence="1" id="KW-0732">Signal</keyword>
<feature type="chain" id="PRO_5008788930" description="SRCR domain-containing protein" evidence="1">
    <location>
        <begin position="22"/>
        <end position="113"/>
    </location>
</feature>
<sequence>MADVRSSLIFILGLFVNVVMAANPCSSSTEICKVDGSGGVRVVIAAPHGGQIRSEKFPDRDHGCFNPATRKCSWGPSCGRKDPVKCKASLKSDMHTLEIAVQLHERLCQLMGG</sequence>
<protein>
    <recommendedName>
        <fullName evidence="5">SRCR domain-containing protein</fullName>
    </recommendedName>
</protein>
<feature type="non-terminal residue" evidence="2">
    <location>
        <position position="113"/>
    </location>
</feature>
<reference evidence="3" key="3">
    <citation type="submission" date="2015-06" db="UniProtKB">
        <authorList>
            <consortium name="EnsemblMetazoa"/>
        </authorList>
    </citation>
    <scope>IDENTIFICATION</scope>
</reference>
<dbReference type="EMBL" id="AMQN01038652">
    <property type="status" value="NOT_ANNOTATED_CDS"/>
    <property type="molecule type" value="Genomic_DNA"/>
</dbReference>
<reference evidence="4" key="1">
    <citation type="submission" date="2012-12" db="EMBL/GenBank/DDBJ databases">
        <authorList>
            <person name="Hellsten U."/>
            <person name="Grimwood J."/>
            <person name="Chapman J.A."/>
            <person name="Shapiro H."/>
            <person name="Aerts A."/>
            <person name="Otillar R.P."/>
            <person name="Terry A.Y."/>
            <person name="Boore J.L."/>
            <person name="Simakov O."/>
            <person name="Marletaz F."/>
            <person name="Cho S.-J."/>
            <person name="Edsinger-Gonzales E."/>
            <person name="Havlak P."/>
            <person name="Kuo D.-H."/>
            <person name="Larsson T."/>
            <person name="Lv J."/>
            <person name="Arendt D."/>
            <person name="Savage R."/>
            <person name="Osoegawa K."/>
            <person name="de Jong P."/>
            <person name="Lindberg D.R."/>
            <person name="Seaver E.C."/>
            <person name="Weisblat D.A."/>
            <person name="Putnam N.H."/>
            <person name="Grigoriev I.V."/>
            <person name="Rokhsar D.S."/>
        </authorList>
    </citation>
    <scope>NUCLEOTIDE SEQUENCE</scope>
    <source>
        <strain evidence="4">I ESC-2004</strain>
    </source>
</reference>
<evidence type="ECO:0000256" key="1">
    <source>
        <dbReference type="SAM" id="SignalP"/>
    </source>
</evidence>
<proteinExistence type="predicted"/>
<keyword evidence="4" id="KW-1185">Reference proteome</keyword>
<accession>R7VDU1</accession>
<feature type="signal peptide" evidence="1">
    <location>
        <begin position="1"/>
        <end position="21"/>
    </location>
</feature>
<dbReference type="AlphaFoldDB" id="R7VDU1"/>
<dbReference type="Proteomes" id="UP000014760">
    <property type="component" value="Unassembled WGS sequence"/>
</dbReference>
<evidence type="ECO:0000313" key="2">
    <source>
        <dbReference type="EMBL" id="ELU14481.1"/>
    </source>
</evidence>
<dbReference type="EMBL" id="KB294476">
    <property type="protein sequence ID" value="ELU14481.1"/>
    <property type="molecule type" value="Genomic_DNA"/>
</dbReference>
<name>R7VDU1_CAPTE</name>